<evidence type="ECO:0000256" key="2">
    <source>
        <dbReference type="ARBA" id="ARBA00023136"/>
    </source>
</evidence>
<dbReference type="PANTHER" id="PTHR34512">
    <property type="entry name" value="CELL SURFACE PROTEIN"/>
    <property type="match status" value="1"/>
</dbReference>
<evidence type="ECO:0000256" key="1">
    <source>
        <dbReference type="ARBA" id="ARBA00022729"/>
    </source>
</evidence>
<dbReference type="InterPro" id="IPR002372">
    <property type="entry name" value="PQQ_rpt_dom"/>
</dbReference>
<dbReference type="HAMAP" id="MF_00923">
    <property type="entry name" value="OM_assembly_BamB"/>
    <property type="match status" value="1"/>
</dbReference>
<organism evidence="6 7">
    <name type="scientific">Marinicella pacifica</name>
    <dbReference type="NCBI Taxonomy" id="1171543"/>
    <lineage>
        <taxon>Bacteria</taxon>
        <taxon>Pseudomonadati</taxon>
        <taxon>Pseudomonadota</taxon>
        <taxon>Gammaproteobacteria</taxon>
        <taxon>Lysobacterales</taxon>
        <taxon>Marinicellaceae</taxon>
        <taxon>Marinicella</taxon>
    </lineage>
</organism>
<dbReference type="PANTHER" id="PTHR34512:SF30">
    <property type="entry name" value="OUTER MEMBRANE PROTEIN ASSEMBLY FACTOR BAMB"/>
    <property type="match status" value="1"/>
</dbReference>
<dbReference type="Gene3D" id="2.130.10.10">
    <property type="entry name" value="YVTN repeat-like/Quinoprotein amine dehydrogenase"/>
    <property type="match status" value="1"/>
</dbReference>
<dbReference type="InterPro" id="IPR017687">
    <property type="entry name" value="BamB"/>
</dbReference>
<dbReference type="InterPro" id="IPR015943">
    <property type="entry name" value="WD40/YVTN_repeat-like_dom_sf"/>
</dbReference>
<feature type="domain" description="Pyrrolo-quinoline quinone repeat" evidence="5">
    <location>
        <begin position="71"/>
        <end position="300"/>
    </location>
</feature>
<evidence type="ECO:0000256" key="3">
    <source>
        <dbReference type="ARBA" id="ARBA00023237"/>
    </source>
</evidence>
<dbReference type="AlphaFoldDB" id="A0A917CCJ5"/>
<reference evidence="6" key="1">
    <citation type="journal article" date="2014" name="Int. J. Syst. Evol. Microbiol.">
        <title>Complete genome sequence of Corynebacterium casei LMG S-19264T (=DSM 44701T), isolated from a smear-ripened cheese.</title>
        <authorList>
            <consortium name="US DOE Joint Genome Institute (JGI-PGF)"/>
            <person name="Walter F."/>
            <person name="Albersmeier A."/>
            <person name="Kalinowski J."/>
            <person name="Ruckert C."/>
        </authorList>
    </citation>
    <scope>NUCLEOTIDE SEQUENCE</scope>
    <source>
        <strain evidence="6">CGMCC 1.12181</strain>
    </source>
</reference>
<dbReference type="Pfam" id="PF13360">
    <property type="entry name" value="PQQ_2"/>
    <property type="match status" value="1"/>
</dbReference>
<dbReference type="GO" id="GO:0043165">
    <property type="term" value="P:Gram-negative-bacterium-type cell outer membrane assembly"/>
    <property type="evidence" value="ECO:0007669"/>
    <property type="project" value="UniProtKB-UniRule"/>
</dbReference>
<name>A0A917CCJ5_9GAMM</name>
<dbReference type="RefSeq" id="WP_188363736.1">
    <property type="nucleotide sequence ID" value="NZ_BAABJF010000011.1"/>
</dbReference>
<keyword evidence="1 4" id="KW-0732">Signal</keyword>
<gene>
    <name evidence="4 6" type="primary">bamB</name>
    <name evidence="6" type="ORF">GCM10011365_01300</name>
</gene>
<dbReference type="GO" id="GO:0009279">
    <property type="term" value="C:cell outer membrane"/>
    <property type="evidence" value="ECO:0007669"/>
    <property type="project" value="UniProtKB-SubCell"/>
</dbReference>
<evidence type="ECO:0000313" key="7">
    <source>
        <dbReference type="Proteomes" id="UP000605253"/>
    </source>
</evidence>
<keyword evidence="4" id="KW-0449">Lipoprotein</keyword>
<accession>A0A917CCJ5</accession>
<dbReference type="PROSITE" id="PS51257">
    <property type="entry name" value="PROKAR_LIPOPROTEIN"/>
    <property type="match status" value="1"/>
</dbReference>
<evidence type="ECO:0000256" key="4">
    <source>
        <dbReference type="HAMAP-Rule" id="MF_00923"/>
    </source>
</evidence>
<comment type="caution">
    <text evidence="6">The sequence shown here is derived from an EMBL/GenBank/DDBJ whole genome shotgun (WGS) entry which is preliminary data.</text>
</comment>
<dbReference type="NCBIfam" id="TIGR03300">
    <property type="entry name" value="assembly_YfgL"/>
    <property type="match status" value="1"/>
</dbReference>
<evidence type="ECO:0000259" key="5">
    <source>
        <dbReference type="Pfam" id="PF13360"/>
    </source>
</evidence>
<comment type="function">
    <text evidence="4">Part of the outer membrane protein assembly complex, which is involved in assembly and insertion of beta-barrel proteins into the outer membrane.</text>
</comment>
<proteinExistence type="inferred from homology"/>
<comment type="subunit">
    <text evidence="4">Part of the Bam complex.</text>
</comment>
<dbReference type="InterPro" id="IPR018391">
    <property type="entry name" value="PQQ_b-propeller_rpt"/>
</dbReference>
<dbReference type="InterPro" id="IPR011047">
    <property type="entry name" value="Quinoprotein_ADH-like_sf"/>
</dbReference>
<protein>
    <recommendedName>
        <fullName evidence="4">Outer membrane protein assembly factor BamB</fullName>
    </recommendedName>
</protein>
<keyword evidence="7" id="KW-1185">Reference proteome</keyword>
<evidence type="ECO:0000313" key="6">
    <source>
        <dbReference type="EMBL" id="GGF84105.1"/>
    </source>
</evidence>
<dbReference type="SMART" id="SM00564">
    <property type="entry name" value="PQQ"/>
    <property type="match status" value="6"/>
</dbReference>
<comment type="similarity">
    <text evidence="4">Belongs to the BamB family.</text>
</comment>
<dbReference type="Proteomes" id="UP000605253">
    <property type="component" value="Unassembled WGS sequence"/>
</dbReference>
<dbReference type="GO" id="GO:0051205">
    <property type="term" value="P:protein insertion into membrane"/>
    <property type="evidence" value="ECO:0007669"/>
    <property type="project" value="UniProtKB-UniRule"/>
</dbReference>
<dbReference type="SUPFAM" id="SSF50998">
    <property type="entry name" value="Quinoprotein alcohol dehydrogenase-like"/>
    <property type="match status" value="1"/>
</dbReference>
<keyword evidence="4" id="KW-0564">Palmitate</keyword>
<keyword evidence="3 4" id="KW-0998">Cell outer membrane</keyword>
<dbReference type="EMBL" id="BMEO01000001">
    <property type="protein sequence ID" value="GGF84105.1"/>
    <property type="molecule type" value="Genomic_DNA"/>
</dbReference>
<sequence length="376" mass="41082">MRLLSFVLIIFLSACGNKKDELKPTELADLSMSGSFQLLWQKKLNAKGDSYGYQLRPAPLKNALFTADINGGVYRYQADNGQSQWQTNVNHSISAGPGVSETLVVVAGPDGQVTALDADSGSQLWQITVSSEVLSPPVIDRNRVIIRSMDGRIYGLGVNNGERQWLFSSEVPNLTLRGTGTPLSKGGRLYVGMDNGDVVALNMDDGDVLWQQNVINNQGKTEIDRLSDIDGDMGVVATDLYVSSAANKTLAVATESGQLLWRNDYGSSTGVTVSRRFIYLTDQASVVRQIDRSNGEPGWSVTDFKYRELTRPVFYLGHLVAGDLAGYVHILDAFTGKVLNRKQLGKEGFYGSPVVEGSVIYTYNKDGTLSALRYNE</sequence>
<keyword evidence="2 4" id="KW-0472">Membrane</keyword>
<comment type="subcellular location">
    <subcellularLocation>
        <location evidence="4">Cell outer membrane</location>
        <topology evidence="4">Lipid-anchor</topology>
    </subcellularLocation>
</comment>
<reference evidence="6" key="2">
    <citation type="submission" date="2020-09" db="EMBL/GenBank/DDBJ databases">
        <authorList>
            <person name="Sun Q."/>
            <person name="Zhou Y."/>
        </authorList>
    </citation>
    <scope>NUCLEOTIDE SEQUENCE</scope>
    <source>
        <strain evidence="6">CGMCC 1.12181</strain>
    </source>
</reference>